<sequence>MTPHPKVDAYFAKETLWPDELKALRAIAMASPLVEDFKWHKPCYTFGGANVMLIAPLKEAAVVSFLKGVLIPDPTGLLTAPGENSRSARFAKFTSVAQVEASRDALIACIHAAIENEKAGKTVVFEKDDLAYPDELTEALENDSELQEAWDALTPGRRRGYVLNITQPKQSSTRTGRIAKWHSRILEGKGMHDR</sequence>
<dbReference type="Pfam" id="PF13376">
    <property type="entry name" value="OmdA"/>
    <property type="match status" value="1"/>
</dbReference>
<dbReference type="SUPFAM" id="SSF159888">
    <property type="entry name" value="YdhG-like"/>
    <property type="match status" value="1"/>
</dbReference>
<accession>A0A2R8APT0</accession>
<organism evidence="2 3">
    <name type="scientific">Pseudoprimorskyibacter insulae</name>
    <dbReference type="NCBI Taxonomy" id="1695997"/>
    <lineage>
        <taxon>Bacteria</taxon>
        <taxon>Pseudomonadati</taxon>
        <taxon>Pseudomonadota</taxon>
        <taxon>Alphaproteobacteria</taxon>
        <taxon>Rhodobacterales</taxon>
        <taxon>Paracoccaceae</taxon>
        <taxon>Pseudoprimorskyibacter</taxon>
    </lineage>
</organism>
<protein>
    <recommendedName>
        <fullName evidence="1">YdhG-like domain-containing protein</fullName>
    </recommendedName>
</protein>
<dbReference type="EMBL" id="OMOJ01000001">
    <property type="protein sequence ID" value="SPF77864.1"/>
    <property type="molecule type" value="Genomic_DNA"/>
</dbReference>
<name>A0A2R8APT0_9RHOB</name>
<evidence type="ECO:0000313" key="3">
    <source>
        <dbReference type="Proteomes" id="UP000244904"/>
    </source>
</evidence>
<evidence type="ECO:0000313" key="2">
    <source>
        <dbReference type="EMBL" id="SPF77864.1"/>
    </source>
</evidence>
<dbReference type="Pfam" id="PF08818">
    <property type="entry name" value="DUF1801"/>
    <property type="match status" value="1"/>
</dbReference>
<dbReference type="RefSeq" id="WP_108884548.1">
    <property type="nucleotide sequence ID" value="NZ_OMOJ01000001.1"/>
</dbReference>
<dbReference type="InterPro" id="IPR014922">
    <property type="entry name" value="YdhG-like"/>
</dbReference>
<gene>
    <name evidence="2" type="ORF">PRI8871_00451</name>
</gene>
<feature type="domain" description="YdhG-like" evidence="1">
    <location>
        <begin position="18"/>
        <end position="114"/>
    </location>
</feature>
<proteinExistence type="predicted"/>
<reference evidence="3" key="1">
    <citation type="submission" date="2018-03" db="EMBL/GenBank/DDBJ databases">
        <authorList>
            <person name="Rodrigo-Torres L."/>
            <person name="Arahal R. D."/>
            <person name="Lucena T."/>
        </authorList>
    </citation>
    <scope>NUCLEOTIDE SEQUENCE [LARGE SCALE GENOMIC DNA]</scope>
    <source>
        <strain evidence="3">CECT 8871</strain>
    </source>
</reference>
<evidence type="ECO:0000259" key="1">
    <source>
        <dbReference type="Pfam" id="PF08818"/>
    </source>
</evidence>
<dbReference type="Proteomes" id="UP000244904">
    <property type="component" value="Unassembled WGS sequence"/>
</dbReference>
<dbReference type="OrthoDB" id="214150at2"/>
<dbReference type="AlphaFoldDB" id="A0A2R8APT0"/>
<dbReference type="PIRSF" id="PIRSF021308">
    <property type="entry name" value="UCP021308"/>
    <property type="match status" value="1"/>
</dbReference>
<keyword evidence="3" id="KW-1185">Reference proteome</keyword>
<dbReference type="InterPro" id="IPR016786">
    <property type="entry name" value="YdeI_bac"/>
</dbReference>